<keyword evidence="3" id="KW-0732">Signal</keyword>
<feature type="domain" description="WxxW" evidence="6">
    <location>
        <begin position="34"/>
        <end position="124"/>
    </location>
</feature>
<organism evidence="7 8">
    <name type="scientific">Mizuhopecten yessoensis</name>
    <name type="common">Japanese scallop</name>
    <name type="synonym">Patinopecten yessoensis</name>
    <dbReference type="NCBI Taxonomy" id="6573"/>
    <lineage>
        <taxon>Eukaryota</taxon>
        <taxon>Metazoa</taxon>
        <taxon>Spiralia</taxon>
        <taxon>Lophotrochozoa</taxon>
        <taxon>Mollusca</taxon>
        <taxon>Bivalvia</taxon>
        <taxon>Autobranchia</taxon>
        <taxon>Pteriomorphia</taxon>
        <taxon>Pectinida</taxon>
        <taxon>Pectinoidea</taxon>
        <taxon>Pectinidae</taxon>
        <taxon>Mizuhopecten</taxon>
    </lineage>
</organism>
<keyword evidence="5" id="KW-0472">Membrane</keyword>
<evidence type="ECO:0000259" key="6">
    <source>
        <dbReference type="Pfam" id="PF13330"/>
    </source>
</evidence>
<evidence type="ECO:0000313" key="8">
    <source>
        <dbReference type="Proteomes" id="UP000242188"/>
    </source>
</evidence>
<keyword evidence="4" id="KW-0325">Glycoprotein</keyword>
<evidence type="ECO:0000256" key="2">
    <source>
        <dbReference type="ARBA" id="ARBA00022525"/>
    </source>
</evidence>
<evidence type="ECO:0000256" key="3">
    <source>
        <dbReference type="ARBA" id="ARBA00022729"/>
    </source>
</evidence>
<dbReference type="AlphaFoldDB" id="A0A210PVL6"/>
<evidence type="ECO:0000256" key="4">
    <source>
        <dbReference type="ARBA" id="ARBA00023180"/>
    </source>
</evidence>
<accession>A0A210PVL6</accession>
<sequence>MAGAATTRVFRFPLYLFLWSYIGVFVNGVVGGSWTIWYNRLPDDIGDDQSWTTIKNHGYTVCGTEKPELAECRVVGSDESFTERNAGVIAPDYLSEPCTKDGLVCYNYNANNRRCHDYEVRFFCPYTDTDDKEERSADYGLVALAAGLSVLIPLLCVVVLQCIRQVRVKRALRARSQAARDHFSNLRSEPVDPTTFTSPPTYESLFSNGQSFPTGTGRDALLQSETTNSSSVDLSHVNEGFSHDDSTQTGIYQISTGSVLPTDTGSRLTNLQRFPGMHLSIEDIILLNSGSQRTPPPAYNDAMVIVGPIPPKYSDVQKEQVTPET</sequence>
<dbReference type="Pfam" id="PF13330">
    <property type="entry name" value="Mucin2_WxxW"/>
    <property type="match status" value="1"/>
</dbReference>
<keyword evidence="5" id="KW-1133">Transmembrane helix</keyword>
<protein>
    <recommendedName>
        <fullName evidence="6">WxxW domain-containing protein</fullName>
    </recommendedName>
</protein>
<dbReference type="InterPro" id="IPR025155">
    <property type="entry name" value="WxxW_domain"/>
</dbReference>
<gene>
    <name evidence="7" type="ORF">KP79_PYT19971</name>
</gene>
<dbReference type="GO" id="GO:0005576">
    <property type="term" value="C:extracellular region"/>
    <property type="evidence" value="ECO:0007669"/>
    <property type="project" value="UniProtKB-SubCell"/>
</dbReference>
<reference evidence="7 8" key="1">
    <citation type="journal article" date="2017" name="Nat. Ecol. Evol.">
        <title>Scallop genome provides insights into evolution of bilaterian karyotype and development.</title>
        <authorList>
            <person name="Wang S."/>
            <person name="Zhang J."/>
            <person name="Jiao W."/>
            <person name="Li J."/>
            <person name="Xun X."/>
            <person name="Sun Y."/>
            <person name="Guo X."/>
            <person name="Huan P."/>
            <person name="Dong B."/>
            <person name="Zhang L."/>
            <person name="Hu X."/>
            <person name="Sun X."/>
            <person name="Wang J."/>
            <person name="Zhao C."/>
            <person name="Wang Y."/>
            <person name="Wang D."/>
            <person name="Huang X."/>
            <person name="Wang R."/>
            <person name="Lv J."/>
            <person name="Li Y."/>
            <person name="Zhang Z."/>
            <person name="Liu B."/>
            <person name="Lu W."/>
            <person name="Hui Y."/>
            <person name="Liang J."/>
            <person name="Zhou Z."/>
            <person name="Hou R."/>
            <person name="Li X."/>
            <person name="Liu Y."/>
            <person name="Li H."/>
            <person name="Ning X."/>
            <person name="Lin Y."/>
            <person name="Zhao L."/>
            <person name="Xing Q."/>
            <person name="Dou J."/>
            <person name="Li Y."/>
            <person name="Mao J."/>
            <person name="Guo H."/>
            <person name="Dou H."/>
            <person name="Li T."/>
            <person name="Mu C."/>
            <person name="Jiang W."/>
            <person name="Fu Q."/>
            <person name="Fu X."/>
            <person name="Miao Y."/>
            <person name="Liu J."/>
            <person name="Yu Q."/>
            <person name="Li R."/>
            <person name="Liao H."/>
            <person name="Li X."/>
            <person name="Kong Y."/>
            <person name="Jiang Z."/>
            <person name="Chourrout D."/>
            <person name="Li R."/>
            <person name="Bao Z."/>
        </authorList>
    </citation>
    <scope>NUCLEOTIDE SEQUENCE [LARGE SCALE GENOMIC DNA]</scope>
    <source>
        <strain evidence="7 8">PY_sf001</strain>
    </source>
</reference>
<evidence type="ECO:0000256" key="5">
    <source>
        <dbReference type="SAM" id="Phobius"/>
    </source>
</evidence>
<keyword evidence="8" id="KW-1185">Reference proteome</keyword>
<keyword evidence="5" id="KW-0812">Transmembrane</keyword>
<name>A0A210PVL6_MIZYE</name>
<dbReference type="Proteomes" id="UP000242188">
    <property type="component" value="Unassembled WGS sequence"/>
</dbReference>
<comment type="caution">
    <text evidence="7">The sequence shown here is derived from an EMBL/GenBank/DDBJ whole genome shotgun (WGS) entry which is preliminary data.</text>
</comment>
<evidence type="ECO:0000313" key="7">
    <source>
        <dbReference type="EMBL" id="OWF40533.1"/>
    </source>
</evidence>
<dbReference type="OrthoDB" id="6103516at2759"/>
<evidence type="ECO:0000256" key="1">
    <source>
        <dbReference type="ARBA" id="ARBA00004613"/>
    </source>
</evidence>
<feature type="transmembrane region" description="Helical" evidence="5">
    <location>
        <begin position="12"/>
        <end position="37"/>
    </location>
</feature>
<feature type="transmembrane region" description="Helical" evidence="5">
    <location>
        <begin position="139"/>
        <end position="163"/>
    </location>
</feature>
<comment type="subcellular location">
    <subcellularLocation>
        <location evidence="1">Secreted</location>
    </subcellularLocation>
</comment>
<dbReference type="EMBL" id="NEDP02005460">
    <property type="protein sequence ID" value="OWF40533.1"/>
    <property type="molecule type" value="Genomic_DNA"/>
</dbReference>
<proteinExistence type="predicted"/>
<keyword evidence="2" id="KW-0964">Secreted</keyword>